<accession>A0A1G8PAV9</accession>
<dbReference type="PANTHER" id="PTHR23355">
    <property type="entry name" value="RIBONUCLEASE"/>
    <property type="match status" value="1"/>
</dbReference>
<gene>
    <name evidence="3" type="ORF">SAMN05216555_105118</name>
</gene>
<dbReference type="Pfam" id="PF00773">
    <property type="entry name" value="RNB"/>
    <property type="match status" value="1"/>
</dbReference>
<dbReference type="GO" id="GO:0000932">
    <property type="term" value="C:P-body"/>
    <property type="evidence" value="ECO:0007669"/>
    <property type="project" value="TreeGrafter"/>
</dbReference>
<name>A0A1G8PAV9_9MICC</name>
<dbReference type="SMART" id="SM00955">
    <property type="entry name" value="RNB"/>
    <property type="match status" value="1"/>
</dbReference>
<dbReference type="InterPro" id="IPR040596">
    <property type="entry name" value="RNase_II_C_S1"/>
</dbReference>
<organism evidence="3 4">
    <name type="scientific">Arthrobacter cupressi</name>
    <dbReference type="NCBI Taxonomy" id="1045773"/>
    <lineage>
        <taxon>Bacteria</taxon>
        <taxon>Bacillati</taxon>
        <taxon>Actinomycetota</taxon>
        <taxon>Actinomycetes</taxon>
        <taxon>Micrococcales</taxon>
        <taxon>Micrococcaceae</taxon>
        <taxon>Arthrobacter</taxon>
    </lineage>
</organism>
<dbReference type="InterPro" id="IPR001900">
    <property type="entry name" value="RNase_II/R"/>
</dbReference>
<sequence length="533" mass="56552">MLPIDAKRNMRPGAAGSWLSFSAQTGSITLTFVPHHRIAPNVSDTSNQLAAALAALRTELELPEAYPLDALAEARNAVASHALPALDLDHLPFVTIDPASSTDLDQALHIERAGDGYKVFYAITDVPSFVAPGGALDEETRRRGQTFYAPDGRIPLHPEVISEQAGSLLAGQRCGAFVWEFALDAAAEVQSASVRRASVRSRAKLNYRDVQAEIDAGTAAPVLQLLKEVGLKRVELERRRGGASLNMPEQEIAPLPLGGYRIVAAPSLPVEDWNAQISLMTGMAAAEMMLDGKVGILRTMPSPDERSLLHFKRQTAALGKPWNNGDGGISYGEYLRTLDASDPKQLAILHSAGMLFRGAGYTPFDGDVPEDVQQSAIGAPYAHATAPLRRLIDRFVLVICEALSSGNGIPAWAREALPALPAIMAASDQLAGRLERLALDTVEAALLVSHVGEEFDAVVISGSKPNGSKPNGSKANGGNGNGNGNGRPSGIVQIAEPAVTARCEGEMEAGTKVRVRLLAADINTRQISLELIG</sequence>
<reference evidence="4" key="1">
    <citation type="submission" date="2016-10" db="EMBL/GenBank/DDBJ databases">
        <authorList>
            <person name="Varghese N."/>
            <person name="Submissions S."/>
        </authorList>
    </citation>
    <scope>NUCLEOTIDE SEQUENCE [LARGE SCALE GENOMIC DNA]</scope>
    <source>
        <strain evidence="4">CGMCC 1.10783</strain>
    </source>
</reference>
<feature type="domain" description="RNB" evidence="2">
    <location>
        <begin position="85"/>
        <end position="406"/>
    </location>
</feature>
<dbReference type="InterPro" id="IPR012340">
    <property type="entry name" value="NA-bd_OB-fold"/>
</dbReference>
<protein>
    <submittedName>
        <fullName evidence="3">Exoribonuclease R</fullName>
    </submittedName>
</protein>
<feature type="region of interest" description="Disordered" evidence="1">
    <location>
        <begin position="461"/>
        <end position="490"/>
    </location>
</feature>
<feature type="compositionally biased region" description="Gly residues" evidence="1">
    <location>
        <begin position="475"/>
        <end position="487"/>
    </location>
</feature>
<dbReference type="SUPFAM" id="SSF50249">
    <property type="entry name" value="Nucleic acid-binding proteins"/>
    <property type="match status" value="1"/>
</dbReference>
<dbReference type="PANTHER" id="PTHR23355:SF42">
    <property type="entry name" value="RIBONUCLEASE II, CHLOROPLASTIC_MITOCHONDRIAL"/>
    <property type="match status" value="1"/>
</dbReference>
<dbReference type="InterPro" id="IPR050180">
    <property type="entry name" value="RNR_Ribonuclease"/>
</dbReference>
<dbReference type="Pfam" id="PF18614">
    <property type="entry name" value="RNase_II_C_S1"/>
    <property type="match status" value="1"/>
</dbReference>
<evidence type="ECO:0000313" key="4">
    <source>
        <dbReference type="Proteomes" id="UP000182130"/>
    </source>
</evidence>
<dbReference type="EMBL" id="FNEI01000005">
    <property type="protein sequence ID" value="SDI89614.1"/>
    <property type="molecule type" value="Genomic_DNA"/>
</dbReference>
<dbReference type="GO" id="GO:0006402">
    <property type="term" value="P:mRNA catabolic process"/>
    <property type="evidence" value="ECO:0007669"/>
    <property type="project" value="TreeGrafter"/>
</dbReference>
<evidence type="ECO:0000256" key="1">
    <source>
        <dbReference type="SAM" id="MobiDB-lite"/>
    </source>
</evidence>
<dbReference type="Proteomes" id="UP000182130">
    <property type="component" value="Unassembled WGS sequence"/>
</dbReference>
<proteinExistence type="predicted"/>
<dbReference type="AlphaFoldDB" id="A0A1G8PAV9"/>
<dbReference type="STRING" id="1045773.SAMN05216555_105118"/>
<evidence type="ECO:0000313" key="3">
    <source>
        <dbReference type="EMBL" id="SDI89614.1"/>
    </source>
</evidence>
<keyword evidence="4" id="KW-1185">Reference proteome</keyword>
<evidence type="ECO:0000259" key="2">
    <source>
        <dbReference type="SMART" id="SM00955"/>
    </source>
</evidence>
<dbReference type="GO" id="GO:0003723">
    <property type="term" value="F:RNA binding"/>
    <property type="evidence" value="ECO:0007669"/>
    <property type="project" value="InterPro"/>
</dbReference>
<dbReference type="GO" id="GO:0000175">
    <property type="term" value="F:3'-5'-RNA exonuclease activity"/>
    <property type="evidence" value="ECO:0007669"/>
    <property type="project" value="TreeGrafter"/>
</dbReference>